<dbReference type="InterPro" id="IPR007356">
    <property type="entry name" value="tRNA_m1G_MeTrfase_euk"/>
</dbReference>
<evidence type="ECO:0000256" key="1">
    <source>
        <dbReference type="ARBA" id="ARBA00004173"/>
    </source>
</evidence>
<evidence type="ECO:0000256" key="5">
    <source>
        <dbReference type="ARBA" id="ARBA00022694"/>
    </source>
</evidence>
<protein>
    <recommendedName>
        <fullName evidence="9">RNA (guanine-9-)-methyltransferase domain-containing protein 1</fullName>
    </recommendedName>
</protein>
<dbReference type="InterPro" id="IPR028564">
    <property type="entry name" value="MT_TRM10-typ"/>
</dbReference>
<evidence type="ECO:0000313" key="12">
    <source>
        <dbReference type="Proteomes" id="UP001159363"/>
    </source>
</evidence>
<feature type="domain" description="SAM-dependent MTase TRM10-type" evidence="10">
    <location>
        <begin position="100"/>
        <end position="294"/>
    </location>
</feature>
<evidence type="ECO:0000256" key="3">
    <source>
        <dbReference type="ARBA" id="ARBA00022679"/>
    </source>
</evidence>
<evidence type="ECO:0000256" key="4">
    <source>
        <dbReference type="ARBA" id="ARBA00022691"/>
    </source>
</evidence>
<dbReference type="PANTHER" id="PTHR13563:SF5">
    <property type="entry name" value="TRNA METHYLTRANSFERASE 10 HOMOLOG C"/>
    <property type="match status" value="1"/>
</dbReference>
<dbReference type="PROSITE" id="PS51675">
    <property type="entry name" value="SAM_MT_TRM10"/>
    <property type="match status" value="1"/>
</dbReference>
<evidence type="ECO:0000259" key="10">
    <source>
        <dbReference type="PROSITE" id="PS51675"/>
    </source>
</evidence>
<accession>A0ABQ9G830</accession>
<keyword evidence="8" id="KW-0496">Mitochondrion</keyword>
<reference evidence="11 12" key="1">
    <citation type="submission" date="2023-02" db="EMBL/GenBank/DDBJ databases">
        <title>LHISI_Scaffold_Assembly.</title>
        <authorList>
            <person name="Stuart O.P."/>
            <person name="Cleave R."/>
            <person name="Magrath M.J.L."/>
            <person name="Mikheyev A.S."/>
        </authorList>
    </citation>
    <scope>NUCLEOTIDE SEQUENCE [LARGE SCALE GENOMIC DNA]</scope>
    <source>
        <strain evidence="11">Daus_M_001</strain>
        <tissue evidence="11">Leg muscle</tissue>
    </source>
</reference>
<keyword evidence="6" id="KW-0809">Transit peptide</keyword>
<name>A0ABQ9G830_9NEOP</name>
<gene>
    <name evidence="11" type="ORF">PR048_030132</name>
</gene>
<keyword evidence="4" id="KW-0949">S-adenosyl-L-methionine</keyword>
<keyword evidence="2" id="KW-0489">Methyltransferase</keyword>
<keyword evidence="12" id="KW-1185">Reference proteome</keyword>
<evidence type="ECO:0000256" key="8">
    <source>
        <dbReference type="ARBA" id="ARBA00023128"/>
    </source>
</evidence>
<dbReference type="EMBL" id="JARBHB010000014">
    <property type="protein sequence ID" value="KAJ8868594.1"/>
    <property type="molecule type" value="Genomic_DNA"/>
</dbReference>
<sequence length="458" mass="52101">MEVYRQEGKKVPTKVSIDQLKELMEMSTISRRRKYFSFLFEIEMKKASRRRKKEEKLLRYEEGKQKVTDESDAEDGHIKYGLGNNTLFFRLYDRTINNFYHNRLIHAVQFSQKIVFDCGYDAHMTPQEAKNCAKQLMISFSENRIHADPFDVYFCNVNNNSLTMKALMKHIPSLYDEHFPLNITEKSYLDVFPKENIVYLTPHCREELTVYDHDAVYIVGAMVDKANQEPLSLAKAKKEKLKMAKLPLDRYLAWGSGSGKTLTLNQMILIMLDMRLTGDWEKALVHVPRRKLFNSDKEHARGLGRTISKLSDFRVVNVWLLCSYFATHYLLACIQVGSIIGTSSLWTVRPCFIARGHWETNCPPVELLQHAISCLARCGSVAVVSHMEIPSATSILADLNPGEGNAGSSGMEISIPLNIPTGAVLATVEGGNIQYTNPTTVAAPGHKHRHFRSHIAEQ</sequence>
<keyword evidence="5" id="KW-0819">tRNA processing</keyword>
<keyword evidence="7" id="KW-0175">Coiled coil</keyword>
<dbReference type="Gene3D" id="3.40.1280.30">
    <property type="match status" value="1"/>
</dbReference>
<evidence type="ECO:0000256" key="6">
    <source>
        <dbReference type="ARBA" id="ARBA00022946"/>
    </source>
</evidence>
<keyword evidence="3" id="KW-0808">Transferase</keyword>
<evidence type="ECO:0000256" key="2">
    <source>
        <dbReference type="ARBA" id="ARBA00022603"/>
    </source>
</evidence>
<comment type="subcellular location">
    <subcellularLocation>
        <location evidence="1">Mitochondrion</location>
    </subcellularLocation>
</comment>
<proteinExistence type="predicted"/>
<dbReference type="PANTHER" id="PTHR13563">
    <property type="entry name" value="TRNA (GUANINE-9-) METHYLTRANSFERASE"/>
    <property type="match status" value="1"/>
</dbReference>
<dbReference type="Proteomes" id="UP001159363">
    <property type="component" value="Chromosome 13"/>
</dbReference>
<dbReference type="CDD" id="cd18102">
    <property type="entry name" value="Trm10_MRRP1"/>
    <property type="match status" value="1"/>
</dbReference>
<evidence type="ECO:0000313" key="11">
    <source>
        <dbReference type="EMBL" id="KAJ8868594.1"/>
    </source>
</evidence>
<dbReference type="InterPro" id="IPR038459">
    <property type="entry name" value="MT_TRM10-typ_sf"/>
</dbReference>
<evidence type="ECO:0000256" key="9">
    <source>
        <dbReference type="ARBA" id="ARBA00029803"/>
    </source>
</evidence>
<dbReference type="InterPro" id="IPR025812">
    <property type="entry name" value="Trm10_C_MTase_dom"/>
</dbReference>
<organism evidence="11 12">
    <name type="scientific">Dryococelus australis</name>
    <dbReference type="NCBI Taxonomy" id="614101"/>
    <lineage>
        <taxon>Eukaryota</taxon>
        <taxon>Metazoa</taxon>
        <taxon>Ecdysozoa</taxon>
        <taxon>Arthropoda</taxon>
        <taxon>Hexapoda</taxon>
        <taxon>Insecta</taxon>
        <taxon>Pterygota</taxon>
        <taxon>Neoptera</taxon>
        <taxon>Polyneoptera</taxon>
        <taxon>Phasmatodea</taxon>
        <taxon>Verophasmatodea</taxon>
        <taxon>Anareolatae</taxon>
        <taxon>Phasmatidae</taxon>
        <taxon>Eurycanthinae</taxon>
        <taxon>Dryococelus</taxon>
    </lineage>
</organism>
<evidence type="ECO:0000256" key="7">
    <source>
        <dbReference type="ARBA" id="ARBA00023054"/>
    </source>
</evidence>
<comment type="caution">
    <text evidence="11">The sequence shown here is derived from an EMBL/GenBank/DDBJ whole genome shotgun (WGS) entry which is preliminary data.</text>
</comment>